<dbReference type="KEGG" id="hbh:E4T21_14760"/>
<dbReference type="EMBL" id="CP038437">
    <property type="protein sequence ID" value="QEM82667.1"/>
    <property type="molecule type" value="Genomic_DNA"/>
</dbReference>
<dbReference type="Proteomes" id="UP000324285">
    <property type="component" value="Chromosome"/>
</dbReference>
<evidence type="ECO:0008006" key="3">
    <source>
        <dbReference type="Google" id="ProtNLM"/>
    </source>
</evidence>
<name>A0A5C1NJZ9_9GAMM</name>
<dbReference type="RefSeq" id="WP_149285791.1">
    <property type="nucleotide sequence ID" value="NZ_CP038437.2"/>
</dbReference>
<gene>
    <name evidence="1" type="ORF">E4T21_14760</name>
</gene>
<evidence type="ECO:0000313" key="1">
    <source>
        <dbReference type="EMBL" id="QEM82667.1"/>
    </source>
</evidence>
<accession>A0A5C1NJZ9</accession>
<dbReference type="OrthoDB" id="9157057at2"/>
<keyword evidence="2" id="KW-1185">Reference proteome</keyword>
<dbReference type="InterPro" id="IPR028957">
    <property type="entry name" value="Imm50"/>
</dbReference>
<evidence type="ECO:0000313" key="2">
    <source>
        <dbReference type="Proteomes" id="UP000324285"/>
    </source>
</evidence>
<dbReference type="Pfam" id="PF15594">
    <property type="entry name" value="Imm50"/>
    <property type="match status" value="1"/>
</dbReference>
<reference evidence="1" key="1">
    <citation type="submission" date="2021-02" db="EMBL/GenBank/DDBJ databases">
        <title>Strain Y2R2, a novel species of the genus Halomonas.</title>
        <authorList>
            <person name="Huang H."/>
        </authorList>
    </citation>
    <scope>NUCLEOTIDE SEQUENCE</scope>
    <source>
        <strain evidence="1">Y2R2</strain>
    </source>
</reference>
<proteinExistence type="predicted"/>
<organism evidence="1 2">
    <name type="scientific">Halomonas binhaiensis</name>
    <dbReference type="NCBI Taxonomy" id="2562282"/>
    <lineage>
        <taxon>Bacteria</taxon>
        <taxon>Pseudomonadati</taxon>
        <taxon>Pseudomonadota</taxon>
        <taxon>Gammaproteobacteria</taxon>
        <taxon>Oceanospirillales</taxon>
        <taxon>Halomonadaceae</taxon>
        <taxon>Halomonas</taxon>
    </lineage>
</organism>
<protein>
    <recommendedName>
        <fullName evidence="3">Immunity protein 50</fullName>
    </recommendedName>
</protein>
<sequence>MCSWVELLTESKKISSIFWSDPLLLEDVELHEINFHRDGPKVTLRMDLKNYPSNPPKKWRLNNYNTVQVHLEFLDIQSCTLENWTKTSYRLKLDINMESDLVSLSAASDDFKIKLKSKFLYVSDITAYQNSLSDDQEIKDHKN</sequence>
<dbReference type="AlphaFoldDB" id="A0A5C1NJZ9"/>